<dbReference type="EMBL" id="JAVRRA010013112">
    <property type="protein sequence ID" value="KAK5234901.1"/>
    <property type="molecule type" value="Genomic_DNA"/>
</dbReference>
<evidence type="ECO:0000256" key="1">
    <source>
        <dbReference type="SAM" id="MobiDB-lite"/>
    </source>
</evidence>
<sequence>MPHAVDPRDYDRELEENDDNLINSILSADPQNSALAFLGRDLEVGEKADDAQDFEDIDDDDLAEDESGAVNGQTGYGAVDDGEDASDGLFPQVKTEIVEDDTALDDLFGEQPSSP</sequence>
<accession>A0ABR0LRE1</accession>
<proteinExistence type="predicted"/>
<name>A0ABR0LRE1_9PEZI</name>
<feature type="region of interest" description="Disordered" evidence="1">
    <location>
        <begin position="45"/>
        <end position="88"/>
    </location>
</feature>
<reference evidence="2 3" key="1">
    <citation type="submission" date="2023-08" db="EMBL/GenBank/DDBJ databases">
        <title>Black Yeasts Isolated from many extreme environments.</title>
        <authorList>
            <person name="Coleine C."/>
            <person name="Stajich J.E."/>
            <person name="Selbmann L."/>
        </authorList>
    </citation>
    <scope>NUCLEOTIDE SEQUENCE [LARGE SCALE GENOMIC DNA]</scope>
    <source>
        <strain evidence="2 3">CCFEE 536</strain>
    </source>
</reference>
<comment type="caution">
    <text evidence="2">The sequence shown here is derived from an EMBL/GenBank/DDBJ whole genome shotgun (WGS) entry which is preliminary data.</text>
</comment>
<organism evidence="2 3">
    <name type="scientific">Cryomyces antarcticus</name>
    <dbReference type="NCBI Taxonomy" id="329879"/>
    <lineage>
        <taxon>Eukaryota</taxon>
        <taxon>Fungi</taxon>
        <taxon>Dikarya</taxon>
        <taxon>Ascomycota</taxon>
        <taxon>Pezizomycotina</taxon>
        <taxon>Dothideomycetes</taxon>
        <taxon>Dothideomycetes incertae sedis</taxon>
        <taxon>Cryomyces</taxon>
    </lineage>
</organism>
<gene>
    <name evidence="2" type="ORF">LTR16_012641</name>
</gene>
<keyword evidence="3" id="KW-1185">Reference proteome</keyword>
<feature type="compositionally biased region" description="Acidic residues" evidence="1">
    <location>
        <begin position="51"/>
        <end position="67"/>
    </location>
</feature>
<feature type="non-terminal residue" evidence="2">
    <location>
        <position position="115"/>
    </location>
</feature>
<evidence type="ECO:0000313" key="2">
    <source>
        <dbReference type="EMBL" id="KAK5234901.1"/>
    </source>
</evidence>
<evidence type="ECO:0000313" key="3">
    <source>
        <dbReference type="Proteomes" id="UP001357485"/>
    </source>
</evidence>
<protein>
    <submittedName>
        <fullName evidence="2">Uncharacterized protein</fullName>
    </submittedName>
</protein>
<dbReference type="Proteomes" id="UP001357485">
    <property type="component" value="Unassembled WGS sequence"/>
</dbReference>